<keyword evidence="3" id="KW-1185">Reference proteome</keyword>
<dbReference type="RefSeq" id="WP_089401729.1">
    <property type="nucleotide sequence ID" value="NZ_FZOT01000028.1"/>
</dbReference>
<name>A0A239LZK1_9BURK</name>
<reference evidence="2 3" key="1">
    <citation type="submission" date="2017-06" db="EMBL/GenBank/DDBJ databases">
        <authorList>
            <person name="Kim H.J."/>
            <person name="Triplett B.A."/>
        </authorList>
    </citation>
    <scope>NUCLEOTIDE SEQUENCE [LARGE SCALE GENOMIC DNA]</scope>
    <source>
        <strain evidence="2 3">U15</strain>
    </source>
</reference>
<feature type="region of interest" description="Disordered" evidence="1">
    <location>
        <begin position="1"/>
        <end position="21"/>
    </location>
</feature>
<accession>A0A239LZK1</accession>
<evidence type="ECO:0000313" key="2">
    <source>
        <dbReference type="EMBL" id="SNT35835.1"/>
    </source>
</evidence>
<proteinExistence type="predicted"/>
<protein>
    <submittedName>
        <fullName evidence="2">Uncharacterized protein</fullName>
    </submittedName>
</protein>
<dbReference type="AlphaFoldDB" id="A0A239LZK1"/>
<dbReference type="Proteomes" id="UP000198284">
    <property type="component" value="Unassembled WGS sequence"/>
</dbReference>
<sequence length="270" mass="28873">MATAIGFDKKPSTAPVNRPHPSLPAGGVNLVASGGGEISIDVFGKSWNVFVNGLSTLSVAAASALLSLSALQIRNLVQSAFREKALNLPKFGTWLLDSYALNEGQPVYRKDKTPLTDNRGRPVLRDGKGLYVVGEKDSRTGLRPKMRLPTKSAHDIDRFESIPPKVPGFVGPSNPSGSGCILRTMVHEIEMDLFLVTGIGENRNGGLVTLDAEIIKDPFGIMPAEAHAQNFGSVMLNVDNVQLGGSVVFHIRCDGAEKPSDTATIELNEE</sequence>
<evidence type="ECO:0000256" key="1">
    <source>
        <dbReference type="SAM" id="MobiDB-lite"/>
    </source>
</evidence>
<dbReference type="EMBL" id="FZOT01000028">
    <property type="protein sequence ID" value="SNT35835.1"/>
    <property type="molecule type" value="Genomic_DNA"/>
</dbReference>
<organism evidence="2 3">
    <name type="scientific">Noviherbaspirillum humi</name>
    <dbReference type="NCBI Taxonomy" id="1688639"/>
    <lineage>
        <taxon>Bacteria</taxon>
        <taxon>Pseudomonadati</taxon>
        <taxon>Pseudomonadota</taxon>
        <taxon>Betaproteobacteria</taxon>
        <taxon>Burkholderiales</taxon>
        <taxon>Oxalobacteraceae</taxon>
        <taxon>Noviherbaspirillum</taxon>
    </lineage>
</organism>
<evidence type="ECO:0000313" key="3">
    <source>
        <dbReference type="Proteomes" id="UP000198284"/>
    </source>
</evidence>
<gene>
    <name evidence="2" type="ORF">SAMN06265795_12846</name>
</gene>